<keyword evidence="6 9" id="KW-0406">Ion transport</keyword>
<reference evidence="11" key="1">
    <citation type="submission" date="2025-08" db="UniProtKB">
        <authorList>
            <consortium name="RefSeq"/>
        </authorList>
    </citation>
    <scope>IDENTIFICATION</scope>
</reference>
<comment type="subcellular location">
    <subcellularLocation>
        <location evidence="1 9">Cell membrane</location>
        <topology evidence="1 9">Multi-pass membrane protein</topology>
    </subcellularLocation>
</comment>
<evidence type="ECO:0000256" key="2">
    <source>
        <dbReference type="ARBA" id="ARBA00022448"/>
    </source>
</evidence>
<dbReference type="PROSITE" id="PS51013">
    <property type="entry name" value="PANNEXIN"/>
    <property type="match status" value="1"/>
</dbReference>
<comment type="similarity">
    <text evidence="9">Belongs to the pannexin family.</text>
</comment>
<name>A0A6P7U3T8_9MOLL</name>
<evidence type="ECO:0000256" key="1">
    <source>
        <dbReference type="ARBA" id="ARBA00004651"/>
    </source>
</evidence>
<evidence type="ECO:0000313" key="10">
    <source>
        <dbReference type="Proteomes" id="UP000515154"/>
    </source>
</evidence>
<dbReference type="KEGG" id="osn:115229339"/>
<keyword evidence="7 9" id="KW-0472">Membrane</keyword>
<dbReference type="AlphaFoldDB" id="A0A6P7U3T8"/>
<comment type="function">
    <text evidence="9">Structural component of the gap junctions.</text>
</comment>
<accession>A0A6P7U3T8</accession>
<organism evidence="10 11">
    <name type="scientific">Octopus sinensis</name>
    <name type="common">East Asian common octopus</name>
    <dbReference type="NCBI Taxonomy" id="2607531"/>
    <lineage>
        <taxon>Eukaryota</taxon>
        <taxon>Metazoa</taxon>
        <taxon>Spiralia</taxon>
        <taxon>Lophotrochozoa</taxon>
        <taxon>Mollusca</taxon>
        <taxon>Cephalopoda</taxon>
        <taxon>Coleoidea</taxon>
        <taxon>Octopodiformes</taxon>
        <taxon>Octopoda</taxon>
        <taxon>Incirrata</taxon>
        <taxon>Octopodidae</taxon>
        <taxon>Octopus</taxon>
    </lineage>
</organism>
<evidence type="ECO:0000256" key="9">
    <source>
        <dbReference type="RuleBase" id="RU010713"/>
    </source>
</evidence>
<sequence length="330" mass="39195">MDQKIPETDNLNFKPQLRYYQWMPFILLGLALFYQIPCLFWRANNEKSGLNLNSMIRAANKYIDAGNTEDKEEIIKLMTEYFNRYFDMRRRWDKSNKLDIIKEIMAIIFCGGKKYDRYLCRLYIFTKIMYFVNTVVQCVLTDMLLSSGEISFYGIQLLHKFNSGKPNADSYYFPRVTYCDLRVREVGYEIKGHRYTVQCVLPINLFSEAIFCFYWFWLVMIVCFNAYSLVKWCWYLVSTNSSVQYIRKHIRDELVDEGDLYSTLREFVENVLMKDRVFALKMISNNSTGLCVTDLVSGLYKNYKIRRVGPEQVPDEVPDEVLFEDDIPLN</sequence>
<protein>
    <recommendedName>
        <fullName evidence="9">Innexin</fullName>
    </recommendedName>
</protein>
<dbReference type="GO" id="GO:0034220">
    <property type="term" value="P:monoatomic ion transmembrane transport"/>
    <property type="evidence" value="ECO:0007669"/>
    <property type="project" value="UniProtKB-KW"/>
</dbReference>
<keyword evidence="4 9" id="KW-0812">Transmembrane</keyword>
<keyword evidence="3" id="KW-1003">Cell membrane</keyword>
<evidence type="ECO:0000256" key="5">
    <source>
        <dbReference type="ARBA" id="ARBA00022989"/>
    </source>
</evidence>
<dbReference type="PRINTS" id="PR01262">
    <property type="entry name" value="INNEXIN"/>
</dbReference>
<dbReference type="InterPro" id="IPR000990">
    <property type="entry name" value="Innexin"/>
</dbReference>
<keyword evidence="8 9" id="KW-0407">Ion channel</keyword>
<evidence type="ECO:0000256" key="4">
    <source>
        <dbReference type="ARBA" id="ARBA00022692"/>
    </source>
</evidence>
<feature type="transmembrane region" description="Helical" evidence="9">
    <location>
        <begin position="20"/>
        <end position="41"/>
    </location>
</feature>
<keyword evidence="10" id="KW-1185">Reference proteome</keyword>
<dbReference type="GO" id="GO:0005921">
    <property type="term" value="C:gap junction"/>
    <property type="evidence" value="ECO:0007669"/>
    <property type="project" value="UniProtKB-UniRule"/>
</dbReference>
<dbReference type="PANTHER" id="PTHR11893:SF36">
    <property type="entry name" value="INNEXIN-5"/>
    <property type="match status" value="1"/>
</dbReference>
<dbReference type="RefSeq" id="XP_029655566.1">
    <property type="nucleotide sequence ID" value="XM_029799706.1"/>
</dbReference>
<comment type="caution">
    <text evidence="9">Lacks conserved residue(s) required for the propagation of feature annotation.</text>
</comment>
<feature type="transmembrane region" description="Helical" evidence="9">
    <location>
        <begin position="122"/>
        <end position="145"/>
    </location>
</feature>
<dbReference type="Pfam" id="PF00876">
    <property type="entry name" value="Innexin"/>
    <property type="match status" value="1"/>
</dbReference>
<evidence type="ECO:0000256" key="7">
    <source>
        <dbReference type="ARBA" id="ARBA00023136"/>
    </source>
</evidence>
<gene>
    <name evidence="11" type="primary">LOC115229339</name>
    <name evidence="9" type="synonym">inx</name>
</gene>
<proteinExistence type="inferred from homology"/>
<dbReference type="GO" id="GO:0005886">
    <property type="term" value="C:plasma membrane"/>
    <property type="evidence" value="ECO:0007669"/>
    <property type="project" value="UniProtKB-SubCell"/>
</dbReference>
<evidence type="ECO:0000256" key="3">
    <source>
        <dbReference type="ARBA" id="ARBA00022475"/>
    </source>
</evidence>
<keyword evidence="5 9" id="KW-1133">Transmembrane helix</keyword>
<evidence type="ECO:0000313" key="11">
    <source>
        <dbReference type="RefSeq" id="XP_029655566.1"/>
    </source>
</evidence>
<feature type="transmembrane region" description="Helical" evidence="9">
    <location>
        <begin position="214"/>
        <end position="237"/>
    </location>
</feature>
<dbReference type="PANTHER" id="PTHR11893">
    <property type="entry name" value="INNEXIN"/>
    <property type="match status" value="1"/>
</dbReference>
<evidence type="ECO:0000256" key="8">
    <source>
        <dbReference type="ARBA" id="ARBA00023303"/>
    </source>
</evidence>
<evidence type="ECO:0000256" key="6">
    <source>
        <dbReference type="ARBA" id="ARBA00023065"/>
    </source>
</evidence>
<keyword evidence="2 9" id="KW-0813">Transport</keyword>
<dbReference type="Proteomes" id="UP000515154">
    <property type="component" value="Unplaced"/>
</dbReference>